<keyword evidence="2" id="KW-0238">DNA-binding</keyword>
<gene>
    <name evidence="5" type="ORF">E1B00_00595</name>
</gene>
<proteinExistence type="predicted"/>
<dbReference type="InterPro" id="IPR011051">
    <property type="entry name" value="RmlC_Cupin_sf"/>
</dbReference>
<comment type="caution">
    <text evidence="5">The sequence shown here is derived from an EMBL/GenBank/DDBJ whole genome shotgun (WGS) entry which is preliminary data.</text>
</comment>
<protein>
    <submittedName>
        <fullName evidence="5">AraC family transcriptional regulator</fullName>
    </submittedName>
</protein>
<dbReference type="PANTHER" id="PTHR46796">
    <property type="entry name" value="HTH-TYPE TRANSCRIPTIONAL ACTIVATOR RHAS-RELATED"/>
    <property type="match status" value="1"/>
</dbReference>
<evidence type="ECO:0000256" key="1">
    <source>
        <dbReference type="ARBA" id="ARBA00023015"/>
    </source>
</evidence>
<evidence type="ECO:0000313" key="5">
    <source>
        <dbReference type="EMBL" id="TNJ34326.1"/>
    </source>
</evidence>
<dbReference type="InterPro" id="IPR050204">
    <property type="entry name" value="AraC_XylS_family_regulators"/>
</dbReference>
<dbReference type="SUPFAM" id="SSF51182">
    <property type="entry name" value="RmlC-like cupins"/>
    <property type="match status" value="1"/>
</dbReference>
<organism evidence="5 6">
    <name type="scientific">Arenimonas terrae</name>
    <dbReference type="NCBI Taxonomy" id="2546226"/>
    <lineage>
        <taxon>Bacteria</taxon>
        <taxon>Pseudomonadati</taxon>
        <taxon>Pseudomonadota</taxon>
        <taxon>Gammaproteobacteria</taxon>
        <taxon>Lysobacterales</taxon>
        <taxon>Lysobacteraceae</taxon>
        <taxon>Arenimonas</taxon>
    </lineage>
</organism>
<dbReference type="InterPro" id="IPR018060">
    <property type="entry name" value="HTH_AraC"/>
</dbReference>
<dbReference type="Gene3D" id="1.10.10.60">
    <property type="entry name" value="Homeodomain-like"/>
    <property type="match status" value="2"/>
</dbReference>
<dbReference type="SMART" id="SM00342">
    <property type="entry name" value="HTH_ARAC"/>
    <property type="match status" value="1"/>
</dbReference>
<evidence type="ECO:0000256" key="3">
    <source>
        <dbReference type="ARBA" id="ARBA00023163"/>
    </source>
</evidence>
<dbReference type="InterPro" id="IPR009057">
    <property type="entry name" value="Homeodomain-like_sf"/>
</dbReference>
<dbReference type="AlphaFoldDB" id="A0A5C4RSY9"/>
<feature type="domain" description="HTH araC/xylS-type" evidence="4">
    <location>
        <begin position="170"/>
        <end position="260"/>
    </location>
</feature>
<dbReference type="OrthoDB" id="8737373at2"/>
<evidence type="ECO:0000256" key="2">
    <source>
        <dbReference type="ARBA" id="ARBA00023125"/>
    </source>
</evidence>
<dbReference type="Pfam" id="PF12833">
    <property type="entry name" value="HTH_18"/>
    <property type="match status" value="1"/>
</dbReference>
<dbReference type="RefSeq" id="WP_139444735.1">
    <property type="nucleotide sequence ID" value="NZ_SMDR01000001.1"/>
</dbReference>
<name>A0A5C4RSY9_9GAMM</name>
<evidence type="ECO:0000259" key="4">
    <source>
        <dbReference type="PROSITE" id="PS01124"/>
    </source>
</evidence>
<accession>A0A5C4RSY9</accession>
<dbReference type="SUPFAM" id="SSF46689">
    <property type="entry name" value="Homeodomain-like"/>
    <property type="match status" value="2"/>
</dbReference>
<sequence>MPSAPLPPASRSRLLFAGRGITARLSWYAPGLRMASHEHAQHQLSLLLAGTLGESGRGGDLRLDVPAVGVKPAGFAHANDYGPRGALILGIDLEPQADLHRLGLDAIWQWHPNPATALMSRGRRLVTDLLEGRAVAAEAEGRVWELLSCLKGRRAAPGGSRPAWVMRACERLQEEATPLVELARDEGLHPVYFSRAFSRWTGCAPSAFRARSRFQRALCMVSSGQPLATAALAAGFSDQAHFSRSARELVGLTPRQLRCLVA</sequence>
<dbReference type="EMBL" id="SMDR01000001">
    <property type="protein sequence ID" value="TNJ34326.1"/>
    <property type="molecule type" value="Genomic_DNA"/>
</dbReference>
<keyword evidence="1" id="KW-0805">Transcription regulation</keyword>
<dbReference type="GO" id="GO:0043565">
    <property type="term" value="F:sequence-specific DNA binding"/>
    <property type="evidence" value="ECO:0007669"/>
    <property type="project" value="InterPro"/>
</dbReference>
<evidence type="ECO:0000313" key="6">
    <source>
        <dbReference type="Proteomes" id="UP000305760"/>
    </source>
</evidence>
<dbReference type="PROSITE" id="PS01124">
    <property type="entry name" value="HTH_ARAC_FAMILY_2"/>
    <property type="match status" value="1"/>
</dbReference>
<keyword evidence="6" id="KW-1185">Reference proteome</keyword>
<dbReference type="GO" id="GO:0003700">
    <property type="term" value="F:DNA-binding transcription factor activity"/>
    <property type="evidence" value="ECO:0007669"/>
    <property type="project" value="InterPro"/>
</dbReference>
<dbReference type="Proteomes" id="UP000305760">
    <property type="component" value="Unassembled WGS sequence"/>
</dbReference>
<keyword evidence="3" id="KW-0804">Transcription</keyword>
<reference evidence="5 6" key="1">
    <citation type="submission" date="2019-03" db="EMBL/GenBank/DDBJ databases">
        <title>Arenimonas daejeonensis sp. nov., isolated from compost.</title>
        <authorList>
            <person name="Jeon C.O."/>
        </authorList>
    </citation>
    <scope>NUCLEOTIDE SEQUENCE [LARGE SCALE GENOMIC DNA]</scope>
    <source>
        <strain evidence="5 6">R29</strain>
    </source>
</reference>